<dbReference type="PANTHER" id="PTHR31451:SF45">
    <property type="entry name" value="MANNAN ENDO-1,4-BETA-MANNOSIDASE 2"/>
    <property type="match status" value="1"/>
</dbReference>
<dbReference type="InterPro" id="IPR018087">
    <property type="entry name" value="Glyco_hydro_5_CS"/>
</dbReference>
<evidence type="ECO:0000256" key="3">
    <source>
        <dbReference type="ARBA" id="ARBA00012706"/>
    </source>
</evidence>
<evidence type="ECO:0000256" key="7">
    <source>
        <dbReference type="SAM" id="Phobius"/>
    </source>
</evidence>
<feature type="domain" description="Glycoside hydrolase family 5" evidence="8">
    <location>
        <begin position="54"/>
        <end position="394"/>
    </location>
</feature>
<evidence type="ECO:0000313" key="9">
    <source>
        <dbReference type="EnsemblPlants" id="ORUFI01G33790.1"/>
    </source>
</evidence>
<proteinExistence type="inferred from homology"/>
<keyword evidence="5" id="KW-0326">Glycosidase</keyword>
<dbReference type="Proteomes" id="UP000008022">
    <property type="component" value="Unassembled WGS sequence"/>
</dbReference>
<dbReference type="EnsemblPlants" id="ORUFI01G33790.1">
    <property type="protein sequence ID" value="ORUFI01G33790.1"/>
    <property type="gene ID" value="ORUFI01G33790"/>
</dbReference>
<reference evidence="10" key="1">
    <citation type="submission" date="2013-06" db="EMBL/GenBank/DDBJ databases">
        <authorList>
            <person name="Zhao Q."/>
        </authorList>
    </citation>
    <scope>NUCLEOTIDE SEQUENCE</scope>
    <source>
        <strain evidence="10">cv. W1943</strain>
    </source>
</reference>
<dbReference type="PROSITE" id="PS00659">
    <property type="entry name" value="GLYCOSYL_HYDROL_F5"/>
    <property type="match status" value="1"/>
</dbReference>
<keyword evidence="10" id="KW-1185">Reference proteome</keyword>
<dbReference type="GO" id="GO:0016985">
    <property type="term" value="F:mannan endo-1,4-beta-mannosidase activity"/>
    <property type="evidence" value="ECO:0007669"/>
    <property type="project" value="UniProtKB-EC"/>
</dbReference>
<dbReference type="InterPro" id="IPR017853">
    <property type="entry name" value="GH"/>
</dbReference>
<dbReference type="EC" id="3.2.1.78" evidence="3"/>
<dbReference type="HOGENOM" id="CLU_031603_0_0_1"/>
<evidence type="ECO:0000313" key="10">
    <source>
        <dbReference type="Proteomes" id="UP000008022"/>
    </source>
</evidence>
<keyword evidence="7" id="KW-0812">Transmembrane</keyword>
<dbReference type="Gene3D" id="3.20.20.80">
    <property type="entry name" value="Glycosidases"/>
    <property type="match status" value="1"/>
</dbReference>
<sequence length="521" mass="58526">MAVGNGLILYHILGLASCIALVYFSLGEVDLRDALPSLPFSGGASRAAAASLPFVERRGKRLFLDGRPFYINGWNSYWLMDLAVEPNTRPRVSSMFRTAVSMGLTVCRTWAFNDGSYNALQLSPGHFDERVFKALDRVVAEASEHGVRLILSLANNLDAYGGKRQYVRWAWEEGVGLTASNDSFFFDPAIRDYFKVYLKTLLTRKNHLTGLEYRDDPTILAWELMNEPRCTSDPSGDTLQRWMEEMSAYVKSIDKKHLLTVGTEGFYGPTSSQEKLNINPGEWFPNNYGADFIRNSKIQDIDFASVHVYPDNWLQHASLDEKLKFMTRWITAHVEDGDGELEKPVLVTEFGLSHQVEGFEDAHRDVLYRAVYDIVHGSARRGGAAGGALVWQLAAEGMEEYHDGFSIVPSERPSMMRLIKEQSCRLAAVRYGEEGARKVLKTLLVLLKKRRRKIQRRNAQEKISAKSHEIECNQCACTSAWQGSAQIGADVCRSADTAHGCNSASDERKDEHRGLQCPLAH</sequence>
<dbReference type="AlphaFoldDB" id="A0A0E0N2D1"/>
<accession>A0A0E0N2D1</accession>
<evidence type="ECO:0000259" key="8">
    <source>
        <dbReference type="Pfam" id="PF26410"/>
    </source>
</evidence>
<dbReference type="PANTHER" id="PTHR31451">
    <property type="match status" value="1"/>
</dbReference>
<comment type="similarity">
    <text evidence="2">Belongs to the glycosyl hydrolase 5 (cellulase A) family.</text>
</comment>
<dbReference type="OMA" id="YHDGFSI"/>
<dbReference type="InterPro" id="IPR001547">
    <property type="entry name" value="Glyco_hydro_5"/>
</dbReference>
<comment type="catalytic activity">
    <reaction evidence="1">
        <text>Random hydrolysis of (1-&gt;4)-beta-D-mannosidic linkages in mannans, galactomannans and glucomannans.</text>
        <dbReference type="EC" id="3.2.1.78"/>
    </reaction>
</comment>
<evidence type="ECO:0000256" key="5">
    <source>
        <dbReference type="ARBA" id="ARBA00023295"/>
    </source>
</evidence>
<dbReference type="eggNOG" id="ENOG502QS4Q">
    <property type="taxonomic scope" value="Eukaryota"/>
</dbReference>
<feature type="transmembrane region" description="Helical" evidence="7">
    <location>
        <begin position="7"/>
        <end position="26"/>
    </location>
</feature>
<evidence type="ECO:0000256" key="2">
    <source>
        <dbReference type="ARBA" id="ARBA00005641"/>
    </source>
</evidence>
<dbReference type="FunFam" id="3.20.20.80:FF:000012">
    <property type="entry name" value="Mannan endo-1,4-beta-mannosidase 6"/>
    <property type="match status" value="1"/>
</dbReference>
<evidence type="ECO:0000256" key="6">
    <source>
        <dbReference type="SAM" id="MobiDB-lite"/>
    </source>
</evidence>
<organism evidence="9 10">
    <name type="scientific">Oryza rufipogon</name>
    <name type="common">Brownbeard rice</name>
    <name type="synonym">Asian wild rice</name>
    <dbReference type="NCBI Taxonomy" id="4529"/>
    <lineage>
        <taxon>Eukaryota</taxon>
        <taxon>Viridiplantae</taxon>
        <taxon>Streptophyta</taxon>
        <taxon>Embryophyta</taxon>
        <taxon>Tracheophyta</taxon>
        <taxon>Spermatophyta</taxon>
        <taxon>Magnoliopsida</taxon>
        <taxon>Liliopsida</taxon>
        <taxon>Poales</taxon>
        <taxon>Poaceae</taxon>
        <taxon>BOP clade</taxon>
        <taxon>Oryzoideae</taxon>
        <taxon>Oryzeae</taxon>
        <taxon>Oryzinae</taxon>
        <taxon>Oryza</taxon>
    </lineage>
</organism>
<dbReference type="Gramene" id="ORUFI01G33790.1">
    <property type="protein sequence ID" value="ORUFI01G33790.1"/>
    <property type="gene ID" value="ORUFI01G33790"/>
</dbReference>
<dbReference type="STRING" id="4529.A0A0E0N2D1"/>
<dbReference type="GO" id="GO:0000272">
    <property type="term" value="P:polysaccharide catabolic process"/>
    <property type="evidence" value="ECO:0007669"/>
    <property type="project" value="InterPro"/>
</dbReference>
<evidence type="ECO:0000256" key="4">
    <source>
        <dbReference type="ARBA" id="ARBA00022801"/>
    </source>
</evidence>
<dbReference type="SUPFAM" id="SSF51445">
    <property type="entry name" value="(Trans)glycosidases"/>
    <property type="match status" value="1"/>
</dbReference>
<reference evidence="9" key="2">
    <citation type="submission" date="2015-06" db="UniProtKB">
        <authorList>
            <consortium name="EnsemblPlants"/>
        </authorList>
    </citation>
    <scope>IDENTIFICATION</scope>
</reference>
<name>A0A0E0N2D1_ORYRU</name>
<dbReference type="InterPro" id="IPR045053">
    <property type="entry name" value="MAN-like"/>
</dbReference>
<feature type="region of interest" description="Disordered" evidence="6">
    <location>
        <begin position="499"/>
        <end position="521"/>
    </location>
</feature>
<evidence type="ECO:0000256" key="1">
    <source>
        <dbReference type="ARBA" id="ARBA00001678"/>
    </source>
</evidence>
<protein>
    <recommendedName>
        <fullName evidence="3">mannan endo-1,4-beta-mannosidase</fullName>
        <ecNumber evidence="3">3.2.1.78</ecNumber>
    </recommendedName>
</protein>
<feature type="compositionally biased region" description="Basic and acidic residues" evidence="6">
    <location>
        <begin position="505"/>
        <end position="514"/>
    </location>
</feature>
<keyword evidence="4" id="KW-0378">Hydrolase</keyword>
<keyword evidence="7" id="KW-0472">Membrane</keyword>
<dbReference type="Pfam" id="PF26410">
    <property type="entry name" value="GH5_mannosidase"/>
    <property type="match status" value="1"/>
</dbReference>
<keyword evidence="7" id="KW-1133">Transmembrane helix</keyword>